<organism evidence="1 2">
    <name type="scientific">Pneumocystis oryctolagi</name>
    <dbReference type="NCBI Taxonomy" id="42067"/>
    <lineage>
        <taxon>Eukaryota</taxon>
        <taxon>Fungi</taxon>
        <taxon>Dikarya</taxon>
        <taxon>Ascomycota</taxon>
        <taxon>Taphrinomycotina</taxon>
        <taxon>Pneumocystomycetes</taxon>
        <taxon>Pneumocystaceae</taxon>
        <taxon>Pneumocystis</taxon>
    </lineage>
</organism>
<accession>A0ACB7CD72</accession>
<proteinExistence type="predicted"/>
<reference evidence="1 2" key="1">
    <citation type="journal article" date="2021" name="Commun. Biol.">
        <title>Genomic insights into the host specific adaptation of the Pneumocystis genus.</title>
        <authorList>
            <person name="Cisse O.H."/>
            <person name="Ma L."/>
            <person name="Dekker J.P."/>
            <person name="Khil P.P."/>
            <person name="Youn J.-H."/>
            <person name="Brenchley J.M."/>
            <person name="Blair R."/>
            <person name="Pahar B."/>
            <person name="Chabe M."/>
            <person name="Van Rompay K.K.A."/>
            <person name="Keesler R."/>
            <person name="Sukura A."/>
            <person name="Hirsch V."/>
            <person name="Kutty G."/>
            <person name="Liu Y."/>
            <person name="Peng L."/>
            <person name="Chen J."/>
            <person name="Song J."/>
            <person name="Weissenbacher-Lang C."/>
            <person name="Xu J."/>
            <person name="Upham N.S."/>
            <person name="Stajich J.E."/>
            <person name="Cuomo C.A."/>
            <person name="Cushion M.T."/>
            <person name="Kovacs J.A."/>
        </authorList>
    </citation>
    <scope>NUCLEOTIDE SEQUENCE [LARGE SCALE GENOMIC DNA]</scope>
    <source>
        <strain evidence="1 2">RABM</strain>
    </source>
</reference>
<sequence length="535" mass="60795">MPEPGDQHRRIYPEKFSTFCNVPERQILIEYTEQETAAVQSLLDRQLGPEYISYRPGVNGVRVHYLEAWKVINLANEIFGFNGWSSSIQNIQVDYIDEFKDSGRLNLGVSVIVRVTLKNGIYHEDIGYGCVENFKGKGAAFEKAKKEGTTDALKRALRTFGNVLGNCLYDKTYLKEIGKIHVTGNKYNLGELYHHPSTLNHKPSNNPTKPIEKKEPSNLCQTNQNTVQKNIPISTKESDFYQDGDEFDDIDFQEIDKPIELEFGHQSEFDIEDTFSNFSHSDLIEENIHINEDVSNVPACLPKKEQFEQNSLPNLSHNSTKQPEKKELWNETKLDNPLNKNSKDTLQNTTHIQQNPSKQNNVTYSTNQSIHLQNEPEHPPDYVPMFVNTRSALTNSKGSIDVLSSVAFNPRIDSPSLKKTPGLDHTKSTPIRRQNVLGNSMPILTLNQTKKTPTTRLVGAPPVNTKHYHPDPFQSTSMKRPISNNTNKRDSSDVLNEMSNHVLNQQTEESFQKANDKETYNSDANNSSNAKRYKT</sequence>
<protein>
    <submittedName>
        <fullName evidence="1">Uncharacterized protein</fullName>
    </submittedName>
</protein>
<dbReference type="Proteomes" id="UP000768646">
    <property type="component" value="Unassembled WGS sequence"/>
</dbReference>
<dbReference type="EMBL" id="JABTEG010000002">
    <property type="protein sequence ID" value="KAG4305716.1"/>
    <property type="molecule type" value="Genomic_DNA"/>
</dbReference>
<evidence type="ECO:0000313" key="1">
    <source>
        <dbReference type="EMBL" id="KAG4305716.1"/>
    </source>
</evidence>
<evidence type="ECO:0000313" key="2">
    <source>
        <dbReference type="Proteomes" id="UP000768646"/>
    </source>
</evidence>
<keyword evidence="2" id="KW-1185">Reference proteome</keyword>
<comment type="caution">
    <text evidence="1">The sequence shown here is derived from an EMBL/GenBank/DDBJ whole genome shotgun (WGS) entry which is preliminary data.</text>
</comment>
<gene>
    <name evidence="1" type="ORF">PORY_000626</name>
</gene>
<name>A0ACB7CD72_9ASCO</name>